<accession>A0A8H3CHU1</accession>
<gene>
    <name evidence="1" type="ORF">RDB_LOCUS121382</name>
</gene>
<sequence>MCNLSNVGYFCNAVVSVSSAWACCPCCRSNTAHFIQILSGNVSNCTCTNEKLARDGHFPIFGFEFDSRQPNRLALRIGHKRLFERASSRHDVPREPLFLGRHQPKNLGLWTELDSLRENAIQRGTVAHQQTFSRSAALRHSSLRSGNTRRAYASTLRATTTLPRLNALSASATQVSNRSSSSTSIATEALTIASAVRRLP</sequence>
<evidence type="ECO:0000313" key="1">
    <source>
        <dbReference type="EMBL" id="CAE6483902.1"/>
    </source>
</evidence>
<dbReference type="EMBL" id="CAJMWT010004060">
    <property type="protein sequence ID" value="CAE6483902.1"/>
    <property type="molecule type" value="Genomic_DNA"/>
</dbReference>
<feature type="non-terminal residue" evidence="1">
    <location>
        <position position="1"/>
    </location>
</feature>
<dbReference type="Proteomes" id="UP000663843">
    <property type="component" value="Unassembled WGS sequence"/>
</dbReference>
<reference evidence="1" key="1">
    <citation type="submission" date="2021-01" db="EMBL/GenBank/DDBJ databases">
        <authorList>
            <person name="Kaushik A."/>
        </authorList>
    </citation>
    <scope>NUCLEOTIDE SEQUENCE</scope>
    <source>
        <strain evidence="1">AG2-2IIIB</strain>
    </source>
</reference>
<dbReference type="AlphaFoldDB" id="A0A8H3CHU1"/>
<name>A0A8H3CHU1_9AGAM</name>
<organism evidence="1 2">
    <name type="scientific">Rhizoctonia solani</name>
    <dbReference type="NCBI Taxonomy" id="456999"/>
    <lineage>
        <taxon>Eukaryota</taxon>
        <taxon>Fungi</taxon>
        <taxon>Dikarya</taxon>
        <taxon>Basidiomycota</taxon>
        <taxon>Agaricomycotina</taxon>
        <taxon>Agaricomycetes</taxon>
        <taxon>Cantharellales</taxon>
        <taxon>Ceratobasidiaceae</taxon>
        <taxon>Rhizoctonia</taxon>
    </lineage>
</organism>
<protein>
    <submittedName>
        <fullName evidence="1">Uncharacterized protein</fullName>
    </submittedName>
</protein>
<proteinExistence type="predicted"/>
<comment type="caution">
    <text evidence="1">The sequence shown here is derived from an EMBL/GenBank/DDBJ whole genome shotgun (WGS) entry which is preliminary data.</text>
</comment>
<evidence type="ECO:0000313" key="2">
    <source>
        <dbReference type="Proteomes" id="UP000663843"/>
    </source>
</evidence>